<evidence type="ECO:0000313" key="2">
    <source>
        <dbReference type="EMBL" id="WVZ17338.1"/>
    </source>
</evidence>
<accession>A0AAQ3NXB9</accession>
<dbReference type="EMBL" id="CP144698">
    <property type="protein sequence ID" value="WVZ16269.1"/>
    <property type="molecule type" value="Genomic_DNA"/>
</dbReference>
<protein>
    <submittedName>
        <fullName evidence="2">Uncharacterized protein</fullName>
    </submittedName>
</protein>
<dbReference type="PANTHER" id="PTHR33538">
    <property type="entry name" value="PROTEIN GAMETE EXPRESSED 1"/>
    <property type="match status" value="1"/>
</dbReference>
<dbReference type="EMBL" id="CP144698">
    <property type="protein sequence ID" value="WVZ17338.1"/>
    <property type="molecule type" value="Genomic_DNA"/>
</dbReference>
<dbReference type="InterPro" id="IPR040346">
    <property type="entry name" value="GEX1/Brambleberry"/>
</dbReference>
<reference evidence="2 3" key="1">
    <citation type="journal article" date="2023" name="Life. Sci Alliance">
        <title>Evolutionary insights into 3D genome organization and epigenetic landscape of Vigna mungo.</title>
        <authorList>
            <person name="Junaid A."/>
            <person name="Singh B."/>
            <person name="Bhatia S."/>
        </authorList>
    </citation>
    <scope>NUCLEOTIDE SEQUENCE [LARGE SCALE GENOMIC DNA]</scope>
    <source>
        <strain evidence="2">Urdbean</strain>
    </source>
</reference>
<evidence type="ECO:0000313" key="3">
    <source>
        <dbReference type="Proteomes" id="UP001374535"/>
    </source>
</evidence>
<proteinExistence type="predicted"/>
<sequence>MFMSKLQKLHYHNHSYRKVKESNNYLGKEIGKLGDEAIEIENEVIKVEDAMSSRMNTLQSKAEDIGNMAGLSLDKQHQLLDGQSTALEFLNSLIQFQSNALEEIRKTLQYFAEYGHKTA</sequence>
<name>A0AAQ3NXB9_VIGMU</name>
<dbReference type="Proteomes" id="UP001374535">
    <property type="component" value="Chromosome 3"/>
</dbReference>
<evidence type="ECO:0000313" key="1">
    <source>
        <dbReference type="EMBL" id="WVZ16269.1"/>
    </source>
</evidence>
<organism evidence="2 3">
    <name type="scientific">Vigna mungo</name>
    <name type="common">Black gram</name>
    <name type="synonym">Phaseolus mungo</name>
    <dbReference type="NCBI Taxonomy" id="3915"/>
    <lineage>
        <taxon>Eukaryota</taxon>
        <taxon>Viridiplantae</taxon>
        <taxon>Streptophyta</taxon>
        <taxon>Embryophyta</taxon>
        <taxon>Tracheophyta</taxon>
        <taxon>Spermatophyta</taxon>
        <taxon>Magnoliopsida</taxon>
        <taxon>eudicotyledons</taxon>
        <taxon>Gunneridae</taxon>
        <taxon>Pentapetalae</taxon>
        <taxon>rosids</taxon>
        <taxon>fabids</taxon>
        <taxon>Fabales</taxon>
        <taxon>Fabaceae</taxon>
        <taxon>Papilionoideae</taxon>
        <taxon>50 kb inversion clade</taxon>
        <taxon>NPAAA clade</taxon>
        <taxon>indigoferoid/millettioid clade</taxon>
        <taxon>Phaseoleae</taxon>
        <taxon>Vigna</taxon>
    </lineage>
</organism>
<dbReference type="PANTHER" id="PTHR33538:SF2">
    <property type="entry name" value="PROTEIN GAMETE EXPRESSED 1"/>
    <property type="match status" value="1"/>
</dbReference>
<keyword evidence="3" id="KW-1185">Reference proteome</keyword>
<dbReference type="AlphaFoldDB" id="A0AAQ3NXB9"/>
<gene>
    <name evidence="1" type="ORF">V8G54_009251</name>
    <name evidence="2" type="ORF">V8G54_010320</name>
</gene>
<reference evidence="2" key="2">
    <citation type="submission" date="2024-01" db="EMBL/GenBank/DDBJ databases">
        <authorList>
            <person name="Junaid A."/>
            <person name="Bhatia S."/>
        </authorList>
    </citation>
    <scope>NUCLEOTIDE SEQUENCE</scope>
    <source>
        <strain evidence="2">Urdbean</strain>
        <tissue evidence="2">Leaf</tissue>
    </source>
</reference>